<dbReference type="RefSeq" id="WP_258119151.1">
    <property type="nucleotide sequence ID" value="NZ_CP062229.1"/>
</dbReference>
<evidence type="ECO:0000313" key="1">
    <source>
        <dbReference type="EMBL" id="UVC14742.1"/>
    </source>
</evidence>
<dbReference type="Proteomes" id="UP001058098">
    <property type="component" value="Chromosome"/>
</dbReference>
<protein>
    <submittedName>
        <fullName evidence="1">Uncharacterized protein</fullName>
    </submittedName>
</protein>
<gene>
    <name evidence="1" type="ORF">IHQ72_29695</name>
</gene>
<name>A0ABY5QXE1_9HYPH</name>
<proteinExistence type="predicted"/>
<organism evidence="1 2">
    <name type="scientific">Mesorhizobium onobrychidis</name>
    <dbReference type="NCBI Taxonomy" id="2775404"/>
    <lineage>
        <taxon>Bacteria</taxon>
        <taxon>Pseudomonadati</taxon>
        <taxon>Pseudomonadota</taxon>
        <taxon>Alphaproteobacteria</taxon>
        <taxon>Hyphomicrobiales</taxon>
        <taxon>Phyllobacteriaceae</taxon>
        <taxon>Mesorhizobium</taxon>
    </lineage>
</organism>
<reference evidence="1" key="1">
    <citation type="submission" date="2020-09" db="EMBL/GenBank/DDBJ databases">
        <title>Rhizobia associated with sainfoin plants.</title>
        <authorList>
            <person name="Asharfi S."/>
            <person name="Kuzmanovic N."/>
            <person name="Bunk B."/>
            <person name="Sproeer C."/>
            <person name="Becker M."/>
            <person name="Thuenen T."/>
        </authorList>
    </citation>
    <scope>NUCLEOTIDE SEQUENCE</scope>
    <source>
        <strain evidence="1">OM4</strain>
    </source>
</reference>
<dbReference type="EMBL" id="CP062229">
    <property type="protein sequence ID" value="UVC14742.1"/>
    <property type="molecule type" value="Genomic_DNA"/>
</dbReference>
<sequence>MKSDLVDIAMVRHAETDKAVLVSETAHRADAVWLPKSQIEISNDGHKNFVTITMPERLALDKGLI</sequence>
<keyword evidence="2" id="KW-1185">Reference proteome</keyword>
<evidence type="ECO:0000313" key="2">
    <source>
        <dbReference type="Proteomes" id="UP001058098"/>
    </source>
</evidence>
<accession>A0ABY5QXE1</accession>